<dbReference type="Pfam" id="PF19730">
    <property type="entry name" value="DUF6221"/>
    <property type="match status" value="1"/>
</dbReference>
<gene>
    <name evidence="1" type="ORF">FQU76_14265</name>
</gene>
<evidence type="ECO:0000313" key="1">
    <source>
        <dbReference type="EMBL" id="QDY81023.1"/>
    </source>
</evidence>
<keyword evidence="2" id="KW-1185">Reference proteome</keyword>
<name>A0A5B8JT26_9ACTN</name>
<dbReference type="EMBL" id="CP042266">
    <property type="protein sequence ID" value="QDY81023.1"/>
    <property type="molecule type" value="Genomic_DNA"/>
</dbReference>
<dbReference type="InterPro" id="IPR046193">
    <property type="entry name" value="DUF6221"/>
</dbReference>
<proteinExistence type="predicted"/>
<dbReference type="KEGG" id="sqz:FQU76_14265"/>
<organism evidence="1 2">
    <name type="scientific">Streptomyces qinzhouensis</name>
    <dbReference type="NCBI Taxonomy" id="2599401"/>
    <lineage>
        <taxon>Bacteria</taxon>
        <taxon>Bacillati</taxon>
        <taxon>Actinomycetota</taxon>
        <taxon>Actinomycetes</taxon>
        <taxon>Kitasatosporales</taxon>
        <taxon>Streptomycetaceae</taxon>
        <taxon>Streptomyces</taxon>
    </lineage>
</organism>
<dbReference type="RefSeq" id="WP_146484323.1">
    <property type="nucleotide sequence ID" value="NZ_CP042266.1"/>
</dbReference>
<sequence>MRTRLTAFLLARLDEDADLARRCDGGDGCGEWAAQGETVDFCQSELSGFPPVIARHVARHDPARTLRETEAGYRILTRHTLAPGARPLCRHDGNRWPCPDLRDLAARYTGHPDFPGW</sequence>
<dbReference type="OrthoDB" id="4290974at2"/>
<evidence type="ECO:0000313" key="2">
    <source>
        <dbReference type="Proteomes" id="UP000320580"/>
    </source>
</evidence>
<protein>
    <submittedName>
        <fullName evidence="1">Uncharacterized protein</fullName>
    </submittedName>
</protein>
<dbReference type="AlphaFoldDB" id="A0A5B8JT26"/>
<accession>A0A5B8JT26</accession>
<reference evidence="1 2" key="1">
    <citation type="submission" date="2019-07" db="EMBL/GenBank/DDBJ databases">
        <authorList>
            <person name="Zhu P."/>
        </authorList>
    </citation>
    <scope>NUCLEOTIDE SEQUENCE [LARGE SCALE GENOMIC DNA]</scope>
    <source>
        <strain evidence="1 2">SSL-25</strain>
    </source>
</reference>
<dbReference type="Proteomes" id="UP000320580">
    <property type="component" value="Chromosome"/>
</dbReference>